<protein>
    <submittedName>
        <fullName evidence="4">ABC transporter ATP-binding protein</fullName>
    </submittedName>
</protein>
<dbReference type="InterPro" id="IPR003593">
    <property type="entry name" value="AAA+_ATPase"/>
</dbReference>
<feature type="domain" description="ABC transporter" evidence="3">
    <location>
        <begin position="5"/>
        <end position="234"/>
    </location>
</feature>
<dbReference type="GO" id="GO:0016887">
    <property type="term" value="F:ATP hydrolysis activity"/>
    <property type="evidence" value="ECO:0007669"/>
    <property type="project" value="InterPro"/>
</dbReference>
<sequence length="243" mass="27041">MSKVIEVECLVKQFGSFVAVNNLTFSVSKGEIFGLLGANGAGKTTTIRMLCGLLAPSSGKILVSGYDAFTQPEQIRASIGYMSQKFSLYSDLTVWENIRFFGGIYGLWGAELKKRAEELVDEFSMHEFQNVKVESLPMGWRQRISLAVSLVHRPPVIFLDEPTSGVDPIARRMFWETIHQISSGGTTVLVTTHYMDEAEYCHTALIMVDGKIVAMDKPKVLKEQMKAQSMNEVFITLARNGNS</sequence>
<reference evidence="4 5" key="1">
    <citation type="submission" date="2019-07" db="EMBL/GenBank/DDBJ databases">
        <title>Thalassofilum flectens gen. nov., sp. nov., a novel moderate thermophilic anaerobe from a shallow sea hot spring in Kunashir Island (Russia), representing a new family in the order Bacteroidales, and proposal of Thalassofilacea fam. nov.</title>
        <authorList>
            <person name="Kochetkova T.V."/>
            <person name="Podosokorskaya O.A."/>
            <person name="Novikov A."/>
            <person name="Elcheninov A.G."/>
            <person name="Toshchakov S.V."/>
            <person name="Kublanov I.V."/>
        </authorList>
    </citation>
    <scope>NUCLEOTIDE SEQUENCE [LARGE SCALE GENOMIC DNA]</scope>
    <source>
        <strain evidence="4 5">38-H</strain>
    </source>
</reference>
<accession>A0A7D4BED1</accession>
<dbReference type="PANTHER" id="PTHR43038">
    <property type="entry name" value="ATP-BINDING CASSETTE, SUB-FAMILY H, MEMBER 1"/>
    <property type="match status" value="1"/>
</dbReference>
<dbReference type="PROSITE" id="PS50893">
    <property type="entry name" value="ABC_TRANSPORTER_2"/>
    <property type="match status" value="1"/>
</dbReference>
<evidence type="ECO:0000256" key="1">
    <source>
        <dbReference type="ARBA" id="ARBA00022741"/>
    </source>
</evidence>
<dbReference type="InterPro" id="IPR003439">
    <property type="entry name" value="ABC_transporter-like_ATP-bd"/>
</dbReference>
<dbReference type="EMBL" id="CP041345">
    <property type="protein sequence ID" value="QKG79918.1"/>
    <property type="molecule type" value="Genomic_DNA"/>
</dbReference>
<dbReference type="SMART" id="SM00382">
    <property type="entry name" value="AAA"/>
    <property type="match status" value="1"/>
</dbReference>
<dbReference type="RefSeq" id="WP_173074145.1">
    <property type="nucleotide sequence ID" value="NZ_CP041345.1"/>
</dbReference>
<dbReference type="Proteomes" id="UP000500961">
    <property type="component" value="Chromosome"/>
</dbReference>
<evidence type="ECO:0000256" key="2">
    <source>
        <dbReference type="ARBA" id="ARBA00022840"/>
    </source>
</evidence>
<gene>
    <name evidence="4" type="ORF">FHG85_06460</name>
</gene>
<name>A0A7D4BED1_9BACT</name>
<dbReference type="Gene3D" id="3.40.50.300">
    <property type="entry name" value="P-loop containing nucleotide triphosphate hydrolases"/>
    <property type="match status" value="1"/>
</dbReference>
<evidence type="ECO:0000259" key="3">
    <source>
        <dbReference type="PROSITE" id="PS50893"/>
    </source>
</evidence>
<dbReference type="InterPro" id="IPR027417">
    <property type="entry name" value="P-loop_NTPase"/>
</dbReference>
<evidence type="ECO:0000313" key="4">
    <source>
        <dbReference type="EMBL" id="QKG79918.1"/>
    </source>
</evidence>
<keyword evidence="5" id="KW-1185">Reference proteome</keyword>
<dbReference type="PANTHER" id="PTHR43038:SF3">
    <property type="entry name" value="ABC TRANSPORTER G FAMILY MEMBER 20 ISOFORM X1"/>
    <property type="match status" value="1"/>
</dbReference>
<dbReference type="KEGG" id="ttz:FHG85_06460"/>
<keyword evidence="2 4" id="KW-0067">ATP-binding</keyword>
<keyword evidence="1" id="KW-0547">Nucleotide-binding</keyword>
<dbReference type="GO" id="GO:0005524">
    <property type="term" value="F:ATP binding"/>
    <property type="evidence" value="ECO:0007669"/>
    <property type="project" value="UniProtKB-KW"/>
</dbReference>
<evidence type="ECO:0000313" key="5">
    <source>
        <dbReference type="Proteomes" id="UP000500961"/>
    </source>
</evidence>
<dbReference type="AlphaFoldDB" id="A0A7D4BED1"/>
<dbReference type="Pfam" id="PF00005">
    <property type="entry name" value="ABC_tran"/>
    <property type="match status" value="1"/>
</dbReference>
<organism evidence="4 5">
    <name type="scientific">Tenuifilum thalassicum</name>
    <dbReference type="NCBI Taxonomy" id="2590900"/>
    <lineage>
        <taxon>Bacteria</taxon>
        <taxon>Pseudomonadati</taxon>
        <taxon>Bacteroidota</taxon>
        <taxon>Bacteroidia</taxon>
        <taxon>Bacteroidales</taxon>
        <taxon>Tenuifilaceae</taxon>
        <taxon>Tenuifilum</taxon>
    </lineage>
</organism>
<proteinExistence type="predicted"/>
<dbReference type="SUPFAM" id="SSF52540">
    <property type="entry name" value="P-loop containing nucleoside triphosphate hydrolases"/>
    <property type="match status" value="1"/>
</dbReference>